<gene>
    <name evidence="2" type="ordered locus">Pden_3854</name>
</gene>
<feature type="transmembrane region" description="Helical" evidence="1">
    <location>
        <begin position="7"/>
        <end position="32"/>
    </location>
</feature>
<dbReference type="eggNOG" id="ENOG5033G99">
    <property type="taxonomic scope" value="Bacteria"/>
</dbReference>
<keyword evidence="1" id="KW-1133">Transmembrane helix</keyword>
<proteinExistence type="predicted"/>
<reference evidence="3" key="1">
    <citation type="submission" date="2006-12" db="EMBL/GenBank/DDBJ databases">
        <title>Complete sequence of chromosome 2 of Paracoccus denitrificans PD1222.</title>
        <authorList>
            <person name="Copeland A."/>
            <person name="Lucas S."/>
            <person name="Lapidus A."/>
            <person name="Barry K."/>
            <person name="Detter J.C."/>
            <person name="Glavina del Rio T."/>
            <person name="Hammon N."/>
            <person name="Israni S."/>
            <person name="Dalin E."/>
            <person name="Tice H."/>
            <person name="Pitluck S."/>
            <person name="Munk A.C."/>
            <person name="Brettin T."/>
            <person name="Bruce D."/>
            <person name="Han C."/>
            <person name="Tapia R."/>
            <person name="Gilna P."/>
            <person name="Schmutz J."/>
            <person name="Larimer F."/>
            <person name="Land M."/>
            <person name="Hauser L."/>
            <person name="Kyrpides N."/>
            <person name="Lykidis A."/>
            <person name="Spiro S."/>
            <person name="Richardson D.J."/>
            <person name="Moir J.W.B."/>
            <person name="Ferguson S.J."/>
            <person name="van Spanning R.J.M."/>
            <person name="Richardson P."/>
        </authorList>
    </citation>
    <scope>NUCLEOTIDE SEQUENCE [LARGE SCALE GENOMIC DNA]</scope>
    <source>
        <strain evidence="3">Pd 1222</strain>
    </source>
</reference>
<dbReference type="AlphaFoldDB" id="A1B8S6"/>
<keyword evidence="1" id="KW-0812">Transmembrane</keyword>
<sequence>MAVLARLLLSVACGLVLSIVFAVLFVPVYTLLLDWEHFCLRGINGGVNGCLRDIPMGALIFGPLFSIVGLVVGTPIIFAWFSARAK</sequence>
<dbReference type="KEGG" id="pde:Pden_3854"/>
<dbReference type="RefSeq" id="WP_011750087.1">
    <property type="nucleotide sequence ID" value="NC_008687.1"/>
</dbReference>
<organism evidence="2 3">
    <name type="scientific">Paracoccus denitrificans (strain Pd 1222)</name>
    <dbReference type="NCBI Taxonomy" id="318586"/>
    <lineage>
        <taxon>Bacteria</taxon>
        <taxon>Pseudomonadati</taxon>
        <taxon>Pseudomonadota</taxon>
        <taxon>Alphaproteobacteria</taxon>
        <taxon>Rhodobacterales</taxon>
        <taxon>Paracoccaceae</taxon>
        <taxon>Paracoccus</taxon>
    </lineage>
</organism>
<protein>
    <submittedName>
        <fullName evidence="2">Uncharacterized protein</fullName>
    </submittedName>
</protein>
<dbReference type="GeneID" id="93453515"/>
<accession>A1B8S6</accession>
<keyword evidence="3" id="KW-1185">Reference proteome</keyword>
<evidence type="ECO:0000256" key="1">
    <source>
        <dbReference type="SAM" id="Phobius"/>
    </source>
</evidence>
<evidence type="ECO:0000313" key="3">
    <source>
        <dbReference type="Proteomes" id="UP000000361"/>
    </source>
</evidence>
<evidence type="ECO:0000313" key="2">
    <source>
        <dbReference type="EMBL" id="ABL71920.1"/>
    </source>
</evidence>
<dbReference type="Proteomes" id="UP000000361">
    <property type="component" value="Chromosome 2"/>
</dbReference>
<dbReference type="EnsemblBacteria" id="ABL71920">
    <property type="protein sequence ID" value="ABL71920"/>
    <property type="gene ID" value="Pden_3854"/>
</dbReference>
<dbReference type="EMBL" id="CP000490">
    <property type="protein sequence ID" value="ABL71920.1"/>
    <property type="molecule type" value="Genomic_DNA"/>
</dbReference>
<dbReference type="OrthoDB" id="8420482at2"/>
<name>A1B8S6_PARDP</name>
<feature type="transmembrane region" description="Helical" evidence="1">
    <location>
        <begin position="58"/>
        <end position="81"/>
    </location>
</feature>
<dbReference type="HOGENOM" id="CLU_2536813_0_0_5"/>
<keyword evidence="1" id="KW-0472">Membrane</keyword>